<evidence type="ECO:0000256" key="3">
    <source>
        <dbReference type="ARBA" id="ARBA00023002"/>
    </source>
</evidence>
<feature type="domain" description="Thioredoxin-like fold" evidence="8">
    <location>
        <begin position="91"/>
        <end position="258"/>
    </location>
</feature>
<reference evidence="9 10" key="1">
    <citation type="submission" date="2024-09" db="EMBL/GenBank/DDBJ databases">
        <authorList>
            <person name="Lee S.D."/>
        </authorList>
    </citation>
    <scope>NUCLEOTIDE SEQUENCE [LARGE SCALE GENOMIC DNA]</scope>
    <source>
        <strain evidence="9 10">N1-5</strain>
    </source>
</reference>
<proteinExistence type="inferred from homology"/>
<keyword evidence="4" id="KW-1015">Disulfide bond</keyword>
<dbReference type="Proteomes" id="UP001592528">
    <property type="component" value="Unassembled WGS sequence"/>
</dbReference>
<evidence type="ECO:0000256" key="7">
    <source>
        <dbReference type="SAM" id="Phobius"/>
    </source>
</evidence>
<evidence type="ECO:0000256" key="5">
    <source>
        <dbReference type="ARBA" id="ARBA00023284"/>
    </source>
</evidence>
<organism evidence="9 10">
    <name type="scientific">Streptacidiphilus cavernicola</name>
    <dbReference type="NCBI Taxonomy" id="3342716"/>
    <lineage>
        <taxon>Bacteria</taxon>
        <taxon>Bacillati</taxon>
        <taxon>Actinomycetota</taxon>
        <taxon>Actinomycetes</taxon>
        <taxon>Kitasatosporales</taxon>
        <taxon>Streptomycetaceae</taxon>
        <taxon>Streptacidiphilus</taxon>
    </lineage>
</organism>
<evidence type="ECO:0000256" key="1">
    <source>
        <dbReference type="ARBA" id="ARBA00005791"/>
    </source>
</evidence>
<dbReference type="RefSeq" id="WP_030257957.1">
    <property type="nucleotide sequence ID" value="NZ_JBHEZZ010000017.1"/>
</dbReference>
<keyword evidence="3" id="KW-0560">Oxidoreductase</keyword>
<evidence type="ECO:0000256" key="4">
    <source>
        <dbReference type="ARBA" id="ARBA00023157"/>
    </source>
</evidence>
<evidence type="ECO:0000256" key="2">
    <source>
        <dbReference type="ARBA" id="ARBA00022729"/>
    </source>
</evidence>
<keyword evidence="7" id="KW-1133">Transmembrane helix</keyword>
<feature type="transmembrane region" description="Helical" evidence="7">
    <location>
        <begin position="46"/>
        <end position="67"/>
    </location>
</feature>
<evidence type="ECO:0000259" key="8">
    <source>
        <dbReference type="Pfam" id="PF13462"/>
    </source>
</evidence>
<dbReference type="Pfam" id="PF13462">
    <property type="entry name" value="Thioredoxin_4"/>
    <property type="match status" value="1"/>
</dbReference>
<comment type="similarity">
    <text evidence="1">Belongs to the thioredoxin family. DsbA subfamily.</text>
</comment>
<dbReference type="SUPFAM" id="SSF52833">
    <property type="entry name" value="Thioredoxin-like"/>
    <property type="match status" value="1"/>
</dbReference>
<accession>A0ABV6UTZ9</accession>
<keyword evidence="5" id="KW-0676">Redox-active center</keyword>
<feature type="compositionally biased region" description="Basic and acidic residues" evidence="6">
    <location>
        <begin position="21"/>
        <end position="32"/>
    </location>
</feature>
<sequence>MSTDSKNSRNSNSSSGKRSYARTEARDRLTAEREREQRVAALRKKMLIGISAVVVVAVGAGVAVAAADSGSSGGGSASVAVPANTTGSGGTVITYGKADAANTLDVYEDFRCPICDELEKADGSTITALADNGTYKIQYHMATFLDSNLGGSGSENALAMAGAAVNESVAKFVQLHTVLYANQPEETNDAFADTDHLLDLARKVPGLVTPAFEQAVKNGTYKPWAQQVAKAFNSSGVTGTPTLKLNGKTLTVFDSSTGKPISAAAYQALVQQTIAAAK</sequence>
<dbReference type="EMBL" id="JBHEZZ010000017">
    <property type="protein sequence ID" value="MFC1404943.1"/>
    <property type="molecule type" value="Genomic_DNA"/>
</dbReference>
<keyword evidence="2" id="KW-0732">Signal</keyword>
<protein>
    <submittedName>
        <fullName evidence="9">Thioredoxin domain-containing protein</fullName>
    </submittedName>
</protein>
<feature type="compositionally biased region" description="Low complexity" evidence="6">
    <location>
        <begin position="8"/>
        <end position="18"/>
    </location>
</feature>
<evidence type="ECO:0000313" key="9">
    <source>
        <dbReference type="EMBL" id="MFC1404943.1"/>
    </source>
</evidence>
<dbReference type="InterPro" id="IPR036249">
    <property type="entry name" value="Thioredoxin-like_sf"/>
</dbReference>
<comment type="caution">
    <text evidence="9">The sequence shown here is derived from an EMBL/GenBank/DDBJ whole genome shotgun (WGS) entry which is preliminary data.</text>
</comment>
<keyword evidence="7" id="KW-0812">Transmembrane</keyword>
<gene>
    <name evidence="9" type="ORF">ACEZDJ_27040</name>
</gene>
<dbReference type="PANTHER" id="PTHR13887:SF14">
    <property type="entry name" value="DISULFIDE BOND FORMATION PROTEIN D"/>
    <property type="match status" value="1"/>
</dbReference>
<dbReference type="InterPro" id="IPR012336">
    <property type="entry name" value="Thioredoxin-like_fold"/>
</dbReference>
<keyword evidence="10" id="KW-1185">Reference proteome</keyword>
<dbReference type="Gene3D" id="3.40.30.10">
    <property type="entry name" value="Glutaredoxin"/>
    <property type="match status" value="1"/>
</dbReference>
<evidence type="ECO:0000313" key="10">
    <source>
        <dbReference type="Proteomes" id="UP001592528"/>
    </source>
</evidence>
<evidence type="ECO:0000256" key="6">
    <source>
        <dbReference type="SAM" id="MobiDB-lite"/>
    </source>
</evidence>
<name>A0ABV6UTZ9_9ACTN</name>
<feature type="region of interest" description="Disordered" evidence="6">
    <location>
        <begin position="1"/>
        <end position="32"/>
    </location>
</feature>
<keyword evidence="7" id="KW-0472">Membrane</keyword>
<dbReference type="PANTHER" id="PTHR13887">
    <property type="entry name" value="GLUTATHIONE S-TRANSFERASE KAPPA"/>
    <property type="match status" value="1"/>
</dbReference>